<organism evidence="1 2">
    <name type="scientific">Fusarium decemcellulare</name>
    <dbReference type="NCBI Taxonomy" id="57161"/>
    <lineage>
        <taxon>Eukaryota</taxon>
        <taxon>Fungi</taxon>
        <taxon>Dikarya</taxon>
        <taxon>Ascomycota</taxon>
        <taxon>Pezizomycotina</taxon>
        <taxon>Sordariomycetes</taxon>
        <taxon>Hypocreomycetidae</taxon>
        <taxon>Hypocreales</taxon>
        <taxon>Nectriaceae</taxon>
        <taxon>Fusarium</taxon>
        <taxon>Fusarium decemcellulare species complex</taxon>
    </lineage>
</organism>
<evidence type="ECO:0000313" key="1">
    <source>
        <dbReference type="EMBL" id="KAJ3524616.1"/>
    </source>
</evidence>
<name>A0ACC1RUA5_9HYPO</name>
<gene>
    <name evidence="1" type="ORF">NM208_g11991</name>
</gene>
<reference evidence="1" key="1">
    <citation type="submission" date="2022-08" db="EMBL/GenBank/DDBJ databases">
        <title>Genome Sequence of Fusarium decemcellulare.</title>
        <authorList>
            <person name="Buettner E."/>
        </authorList>
    </citation>
    <scope>NUCLEOTIDE SEQUENCE</scope>
    <source>
        <strain evidence="1">Babe19</strain>
    </source>
</reference>
<comment type="caution">
    <text evidence="1">The sequence shown here is derived from an EMBL/GenBank/DDBJ whole genome shotgun (WGS) entry which is preliminary data.</text>
</comment>
<proteinExistence type="predicted"/>
<keyword evidence="2" id="KW-1185">Reference proteome</keyword>
<evidence type="ECO:0000313" key="2">
    <source>
        <dbReference type="Proteomes" id="UP001148629"/>
    </source>
</evidence>
<sequence>MKPTFVNSLASLALMASTATADFGVWHIQESDAFGNNAVYPLVTDGSVQSGKDVYNWWSKVAHWYDLECDGCNYGDGYDHAGGKLQIGESWNGDGGKKLTFEGTQEGEGKDACGQLFGISCDYVVTDETGAQIGGCEFGGHGLSFVENLMGVVNHLDGFRSLWCVSQQFTPTTD</sequence>
<dbReference type="Proteomes" id="UP001148629">
    <property type="component" value="Unassembled WGS sequence"/>
</dbReference>
<protein>
    <submittedName>
        <fullName evidence="1">Uncharacterized protein</fullName>
    </submittedName>
</protein>
<accession>A0ACC1RUA5</accession>
<dbReference type="EMBL" id="JANRMS010002048">
    <property type="protein sequence ID" value="KAJ3524616.1"/>
    <property type="molecule type" value="Genomic_DNA"/>
</dbReference>